<evidence type="ECO:0000313" key="2">
    <source>
        <dbReference type="EMBL" id="GGH03962.1"/>
    </source>
</evidence>
<evidence type="ECO:0000313" key="3">
    <source>
        <dbReference type="Proteomes" id="UP000660862"/>
    </source>
</evidence>
<protein>
    <recommendedName>
        <fullName evidence="4">P pilus assembly protein, chaperone PapD</fullName>
    </recommendedName>
</protein>
<feature type="signal peptide" evidence="1">
    <location>
        <begin position="1"/>
        <end position="23"/>
    </location>
</feature>
<keyword evidence="1" id="KW-0732">Signal</keyword>
<dbReference type="Proteomes" id="UP000660862">
    <property type="component" value="Unassembled WGS sequence"/>
</dbReference>
<gene>
    <name evidence="2" type="ORF">GCM10007415_45180</name>
</gene>
<accession>A0A917I1X7</accession>
<name>A0A917I1X7_9SPHI</name>
<organism evidence="2 3">
    <name type="scientific">Parapedobacter pyrenivorans</name>
    <dbReference type="NCBI Taxonomy" id="1305674"/>
    <lineage>
        <taxon>Bacteria</taxon>
        <taxon>Pseudomonadati</taxon>
        <taxon>Bacteroidota</taxon>
        <taxon>Sphingobacteriia</taxon>
        <taxon>Sphingobacteriales</taxon>
        <taxon>Sphingobacteriaceae</taxon>
        <taxon>Parapedobacter</taxon>
    </lineage>
</organism>
<dbReference type="InterPro" id="IPR013783">
    <property type="entry name" value="Ig-like_fold"/>
</dbReference>
<evidence type="ECO:0000256" key="1">
    <source>
        <dbReference type="SAM" id="SignalP"/>
    </source>
</evidence>
<keyword evidence="3" id="KW-1185">Reference proteome</keyword>
<dbReference type="EMBL" id="BMER01000007">
    <property type="protein sequence ID" value="GGH03962.1"/>
    <property type="molecule type" value="Genomic_DNA"/>
</dbReference>
<dbReference type="AlphaFoldDB" id="A0A917I1X7"/>
<reference evidence="2" key="2">
    <citation type="submission" date="2020-09" db="EMBL/GenBank/DDBJ databases">
        <authorList>
            <person name="Sun Q."/>
            <person name="Zhou Y."/>
        </authorList>
    </citation>
    <scope>NUCLEOTIDE SEQUENCE</scope>
    <source>
        <strain evidence="2">CGMCC 1.12195</strain>
    </source>
</reference>
<sequence>MRRRVDLLALVLGLILLAPLAKAQGIAVSPSRVFFEGAPGETVVQALTFSNTSNMPFTLRASIKDWQRDSLGRKVYFPAATLEHSNSNWITLSTSTVTLQPGATQEVMLTMTVPEGVPKRLTNSMVFFTQTKARQSTISETPQLGVNVLLELGVQAYHDPGALAVGELNFIAFEDFGITTAASGPVRRLGVKIKNSGELNQDAHLRFELTDMTTGEELPVSTVPIAMLPGAEQWVYIDADAGLDGRYLAVAILDAGSSYDLKVAEKELTY</sequence>
<comment type="caution">
    <text evidence="2">The sequence shown here is derived from an EMBL/GenBank/DDBJ whole genome shotgun (WGS) entry which is preliminary data.</text>
</comment>
<dbReference type="Gene3D" id="2.60.40.10">
    <property type="entry name" value="Immunoglobulins"/>
    <property type="match status" value="1"/>
</dbReference>
<proteinExistence type="predicted"/>
<reference evidence="2" key="1">
    <citation type="journal article" date="2014" name="Int. J. Syst. Evol. Microbiol.">
        <title>Complete genome sequence of Corynebacterium casei LMG S-19264T (=DSM 44701T), isolated from a smear-ripened cheese.</title>
        <authorList>
            <consortium name="US DOE Joint Genome Institute (JGI-PGF)"/>
            <person name="Walter F."/>
            <person name="Albersmeier A."/>
            <person name="Kalinowski J."/>
            <person name="Ruckert C."/>
        </authorList>
    </citation>
    <scope>NUCLEOTIDE SEQUENCE</scope>
    <source>
        <strain evidence="2">CGMCC 1.12195</strain>
    </source>
</reference>
<evidence type="ECO:0008006" key="4">
    <source>
        <dbReference type="Google" id="ProtNLM"/>
    </source>
</evidence>
<feature type="chain" id="PRO_5036744035" description="P pilus assembly protein, chaperone PapD" evidence="1">
    <location>
        <begin position="24"/>
        <end position="270"/>
    </location>
</feature>